<dbReference type="PANTHER" id="PTHR48226">
    <property type="entry name" value="OS06G0326200 PROTEIN"/>
    <property type="match status" value="1"/>
</dbReference>
<feature type="region of interest" description="Disordered" evidence="1">
    <location>
        <begin position="627"/>
        <end position="720"/>
    </location>
</feature>
<protein>
    <submittedName>
        <fullName evidence="2">Uncharacterized protein</fullName>
    </submittedName>
</protein>
<dbReference type="Proteomes" id="UP001215598">
    <property type="component" value="Unassembled WGS sequence"/>
</dbReference>
<feature type="region of interest" description="Disordered" evidence="1">
    <location>
        <begin position="1"/>
        <end position="45"/>
    </location>
</feature>
<dbReference type="GO" id="GO:0030048">
    <property type="term" value="P:actin filament-based movement"/>
    <property type="evidence" value="ECO:0007669"/>
    <property type="project" value="TreeGrafter"/>
</dbReference>
<feature type="region of interest" description="Disordered" evidence="1">
    <location>
        <begin position="898"/>
        <end position="960"/>
    </location>
</feature>
<evidence type="ECO:0000256" key="1">
    <source>
        <dbReference type="SAM" id="MobiDB-lite"/>
    </source>
</evidence>
<evidence type="ECO:0000313" key="3">
    <source>
        <dbReference type="Proteomes" id="UP001215598"/>
    </source>
</evidence>
<feature type="compositionally biased region" description="Pro residues" evidence="1">
    <location>
        <begin position="1"/>
        <end position="11"/>
    </location>
</feature>
<dbReference type="InterPro" id="IPR053099">
    <property type="entry name" value="WAS/WASL-interacting_domain"/>
</dbReference>
<name>A0AAD7MGN3_9AGAR</name>
<dbReference type="AlphaFoldDB" id="A0AAD7MGN3"/>
<reference evidence="2" key="1">
    <citation type="submission" date="2023-03" db="EMBL/GenBank/DDBJ databases">
        <title>Massive genome expansion in bonnet fungi (Mycena s.s.) driven by repeated elements and novel gene families across ecological guilds.</title>
        <authorList>
            <consortium name="Lawrence Berkeley National Laboratory"/>
            <person name="Harder C.B."/>
            <person name="Miyauchi S."/>
            <person name="Viragh M."/>
            <person name="Kuo A."/>
            <person name="Thoen E."/>
            <person name="Andreopoulos B."/>
            <person name="Lu D."/>
            <person name="Skrede I."/>
            <person name="Drula E."/>
            <person name="Henrissat B."/>
            <person name="Morin E."/>
            <person name="Kohler A."/>
            <person name="Barry K."/>
            <person name="LaButti K."/>
            <person name="Morin E."/>
            <person name="Salamov A."/>
            <person name="Lipzen A."/>
            <person name="Mereny Z."/>
            <person name="Hegedus B."/>
            <person name="Baldrian P."/>
            <person name="Stursova M."/>
            <person name="Weitz H."/>
            <person name="Taylor A."/>
            <person name="Grigoriev I.V."/>
            <person name="Nagy L.G."/>
            <person name="Martin F."/>
            <person name="Kauserud H."/>
        </authorList>
    </citation>
    <scope>NUCLEOTIDE SEQUENCE</scope>
    <source>
        <strain evidence="2">CBHHK182m</strain>
    </source>
</reference>
<gene>
    <name evidence="2" type="ORF">B0H16DRAFT_1741194</name>
</gene>
<dbReference type="GO" id="GO:0005884">
    <property type="term" value="C:actin filament"/>
    <property type="evidence" value="ECO:0007669"/>
    <property type="project" value="TreeGrafter"/>
</dbReference>
<keyword evidence="3" id="KW-1185">Reference proteome</keyword>
<dbReference type="PANTHER" id="PTHR48226:SF1">
    <property type="entry name" value="WAS_WASL-INTERACTING PROTEIN FAMILY MEMBER 1"/>
    <property type="match status" value="1"/>
</dbReference>
<feature type="compositionally biased region" description="Gly residues" evidence="1">
    <location>
        <begin position="633"/>
        <end position="707"/>
    </location>
</feature>
<organism evidence="2 3">
    <name type="scientific">Mycena metata</name>
    <dbReference type="NCBI Taxonomy" id="1033252"/>
    <lineage>
        <taxon>Eukaryota</taxon>
        <taxon>Fungi</taxon>
        <taxon>Dikarya</taxon>
        <taxon>Basidiomycota</taxon>
        <taxon>Agaricomycotina</taxon>
        <taxon>Agaricomycetes</taxon>
        <taxon>Agaricomycetidae</taxon>
        <taxon>Agaricales</taxon>
        <taxon>Marasmiineae</taxon>
        <taxon>Mycenaceae</taxon>
        <taxon>Mycena</taxon>
    </lineage>
</organism>
<proteinExistence type="predicted"/>
<dbReference type="EMBL" id="JARKIB010000290">
    <property type="protein sequence ID" value="KAJ7716537.1"/>
    <property type="molecule type" value="Genomic_DNA"/>
</dbReference>
<comment type="caution">
    <text evidence="2">The sequence shown here is derived from an EMBL/GenBank/DDBJ whole genome shotgun (WGS) entry which is preliminary data.</text>
</comment>
<evidence type="ECO:0000313" key="2">
    <source>
        <dbReference type="EMBL" id="KAJ7716537.1"/>
    </source>
</evidence>
<accession>A0AAD7MGN3</accession>
<sequence length="993" mass="104564">METPAPKPFVPKPSRKKAAVMDGAAKSKIPMTAARTSRSQLRAASAPSVLTLKMVESPAQAEGTPVPGLLSLSSVPEGKGKESIVAKKVERAALVGNLLRAVNSANSRATKTGEVVSDVPSGQPTKDLRAQVESVVDEDEVIVPSVEIASSAISAKTDHILSATPSLTSLVNPAPSEATVSARSSLAAQDYSESIISALLAGRGHLRDPTRDDDPLLPYGVEDGGLPGKTPELTQLLCNVIMHWTLPHNAWDWTSLLEGVQEFQAVRITNADLIGYEASGAILHSLNAHTLDRVAQLALAVHQILNGLYQFLGTPRSEQFLLAPKWQLLRLMEENMSRSTILMAFSSMQFRLQQASKHVQRQLVSVRRVYGAKGLDSVSTVDSTRSSVRTEFGKSTPHVELGKLLARPNHGARAYNADARASLVANTTDGLRTEFYKVREEALAMPTFVIQALPVIVEPTPAPFESVPYMKETPERSTLVETPYSIPPSLASVGPASISVLLGVGKLPTNWGGTPLTAPPTIGVNVNGLDSGVARLVGTQVQDARSASIALQGLAAANAATGLSDPTSIVAANAASSAIPPTSSHWTSYNFRNVPTLSGPSGPTAVGSAPVGNPVTQGIAAGVHVAPPQQLMNGGGPGDNPGAGPPGGGGGLPYGFPGGAGFGGAGNNGGTGPGGPGGAGLPGGGGGPPFGGNGGGRGGDGGGGPPGGGEPPFDGPQGNYDWQINRKLNIQLVPEWDGHGKTAINYICKVAELVRLSPQMIVDLGAIAPLKFTGRAEMWWRTQSTAVRAFLGQSWPHMLQAIQAHFLNANWLQVCRCEWEEIGVFLYPEEDDRVIVVDHILPTAPDIWAGVINSERYPSIFALTAAVRHYRPTLMANWISAQKGGGLNNYYPRRSHHNAHLADASDSEEEEEDHGASGGTRAVYASSNGYRNNRCAPANGAPAQNRAPPTQRQNWPEGKTVKGYEFVKRDDVRSERAPKNGVCYICTSPHHFA</sequence>